<dbReference type="PANTHER" id="PTHR47495">
    <property type="entry name" value="ALDEHYDE DEHYDROGENASE"/>
    <property type="match status" value="1"/>
</dbReference>
<dbReference type="InterPro" id="IPR046867">
    <property type="entry name" value="AldOxase/xan_DH_MoCoBD2"/>
</dbReference>
<dbReference type="GO" id="GO:0016491">
    <property type="term" value="F:oxidoreductase activity"/>
    <property type="evidence" value="ECO:0007669"/>
    <property type="project" value="InterPro"/>
</dbReference>
<dbReference type="InterPro" id="IPR052516">
    <property type="entry name" value="N-heterocyclic_Hydroxylase"/>
</dbReference>
<dbReference type="InterPro" id="IPR037165">
    <property type="entry name" value="AldOxase/xan_DH_Mopterin-bd_sf"/>
</dbReference>
<dbReference type="EMBL" id="VLLA01000048">
    <property type="protein sequence ID" value="TWI57273.1"/>
    <property type="molecule type" value="Genomic_DNA"/>
</dbReference>
<evidence type="ECO:0000259" key="1">
    <source>
        <dbReference type="SMART" id="SM01008"/>
    </source>
</evidence>
<name>A0A562QKR6_9BRAD</name>
<dbReference type="Gene3D" id="3.90.1170.50">
    <property type="entry name" value="Aldehyde oxidase/xanthine dehydrogenase, a/b hammerhead"/>
    <property type="match status" value="1"/>
</dbReference>
<evidence type="ECO:0000313" key="3">
    <source>
        <dbReference type="Proteomes" id="UP000316291"/>
    </source>
</evidence>
<proteinExistence type="predicted"/>
<dbReference type="Gene3D" id="3.30.365.10">
    <property type="entry name" value="Aldehyde oxidase/xanthine dehydrogenase, molybdopterin binding domain"/>
    <property type="match status" value="4"/>
</dbReference>
<dbReference type="Proteomes" id="UP000316291">
    <property type="component" value="Unassembled WGS sequence"/>
</dbReference>
<evidence type="ECO:0000313" key="2">
    <source>
        <dbReference type="EMBL" id="TWI57273.1"/>
    </source>
</evidence>
<dbReference type="InterPro" id="IPR008274">
    <property type="entry name" value="AldOxase/xan_DH_MoCoBD1"/>
</dbReference>
<protein>
    <submittedName>
        <fullName evidence="2">Isoquinoline 1-oxidoreductase beta subunit</fullName>
    </submittedName>
</protein>
<dbReference type="Pfam" id="PF02738">
    <property type="entry name" value="MoCoBD_1"/>
    <property type="match status" value="1"/>
</dbReference>
<organism evidence="2 3">
    <name type="scientific">Bradyrhizobium huanghuaihaiense</name>
    <dbReference type="NCBI Taxonomy" id="990078"/>
    <lineage>
        <taxon>Bacteria</taxon>
        <taxon>Pseudomonadati</taxon>
        <taxon>Pseudomonadota</taxon>
        <taxon>Alphaproteobacteria</taxon>
        <taxon>Hyphomicrobiales</taxon>
        <taxon>Nitrobacteraceae</taxon>
        <taxon>Bradyrhizobium</taxon>
    </lineage>
</organism>
<dbReference type="PIRSF" id="PIRSF036389">
    <property type="entry name" value="IOR_B"/>
    <property type="match status" value="1"/>
</dbReference>
<keyword evidence="3" id="KW-1185">Reference proteome</keyword>
<sequence>MNAHNNLTRRALLTGGLATGFVLAFHLPLRAAVNEPVQPRDTTEGKFAPNAFIRIDETGRTVLMMPQVEMGQGTYTSISAVLAEELDADWGKVEVQHAPPNDKLYGNPTFGLQVTGNSNSIRAWWLPLRKAGATARAMLVQAAASQWGVEPASCTASKGEVAHAASGRKLGYGELALAAQGQTPPKDVAVKDPRDFVLIGQPLKRLDTPDKVNGKAIYGIDAILPGMKFATVAACPVFGGKVGKVDDSAAVKLPGVRKVVVLDDMVAVIGDHMWAAKKGLEALKIEWNEGPNAEITTKDIWDDLRKASQKDGAVAKSDGDIAKALASGDRFEAAYELPFLAHASMEPINATVHVKPDSCEIWTGTQIMTRVQSEAAKAAGLPVDKVIVNNHLLGGGFGRKLEPDMVIAAVKIAKQVDYPVKVVWTREEDIQHDVYRPVYRDQITASLVDGKVAGWKYKVAGSAVLARWLPPAFQKGIDIDAIDAAVDAPYDFANFHVEYVRAEPLSVPTGFWRGVGPNNNVFAVECAMDELARKAGKGPIEFRKSMLTKNPRMLAVLGQVAEKSGWGQPLPPRVGRGVCVQPSFASFIATVVEAEIDDIGEITLRRVTSVVDTGIAVNPDTVKAQIEGGLIFGLTAALYGEITIDKGRVQQSNFHDYRMMRINETPKIEVIVVKSGEAPGGIGEAGVNAGPPALRNAIYAATGVALRRLPIDRKLLAAGKKA</sequence>
<dbReference type="SMART" id="SM01008">
    <property type="entry name" value="Ald_Xan_dh_C"/>
    <property type="match status" value="1"/>
</dbReference>
<dbReference type="InterPro" id="IPR006311">
    <property type="entry name" value="TAT_signal"/>
</dbReference>
<dbReference type="Pfam" id="PF20256">
    <property type="entry name" value="MoCoBD_2"/>
    <property type="match status" value="2"/>
</dbReference>
<dbReference type="RefSeq" id="WP_018646700.1">
    <property type="nucleotide sequence ID" value="NZ_VLLA01000048.1"/>
</dbReference>
<dbReference type="PANTHER" id="PTHR47495:SF2">
    <property type="entry name" value="ALDEHYDE DEHYDROGENASE"/>
    <property type="match status" value="1"/>
</dbReference>
<gene>
    <name evidence="2" type="ORF">IQ16_08307</name>
</gene>
<feature type="domain" description="Aldehyde oxidase/xanthine dehydrogenase a/b hammerhead" evidence="1">
    <location>
        <begin position="213"/>
        <end position="291"/>
    </location>
</feature>
<accession>A0A562QKR6</accession>
<dbReference type="InterPro" id="IPR012368">
    <property type="entry name" value="OxRdtase_Mopterin-bd_su_IorB"/>
</dbReference>
<comment type="caution">
    <text evidence="2">The sequence shown here is derived from an EMBL/GenBank/DDBJ whole genome shotgun (WGS) entry which is preliminary data.</text>
</comment>
<dbReference type="AlphaFoldDB" id="A0A562QKR6"/>
<reference evidence="2 3" key="1">
    <citation type="journal article" date="2015" name="Stand. Genomic Sci.">
        <title>Genomic Encyclopedia of Bacterial and Archaeal Type Strains, Phase III: the genomes of soil and plant-associated and newly described type strains.</title>
        <authorList>
            <person name="Whitman W.B."/>
            <person name="Woyke T."/>
            <person name="Klenk H.P."/>
            <person name="Zhou Y."/>
            <person name="Lilburn T.G."/>
            <person name="Beck B.J."/>
            <person name="De Vos P."/>
            <person name="Vandamme P."/>
            <person name="Eisen J.A."/>
            <person name="Garrity G."/>
            <person name="Hugenholtz P."/>
            <person name="Kyrpides N.C."/>
        </authorList>
    </citation>
    <scope>NUCLEOTIDE SEQUENCE [LARGE SCALE GENOMIC DNA]</scope>
    <source>
        <strain evidence="2 3">CGMCC 1.10948</strain>
    </source>
</reference>
<dbReference type="PROSITE" id="PS51318">
    <property type="entry name" value="TAT"/>
    <property type="match status" value="1"/>
</dbReference>
<dbReference type="SUPFAM" id="SSF56003">
    <property type="entry name" value="Molybdenum cofactor-binding domain"/>
    <property type="match status" value="2"/>
</dbReference>
<dbReference type="InterPro" id="IPR000674">
    <property type="entry name" value="Ald_Oxase/Xan_DH_a/b"/>
</dbReference>